<evidence type="ECO:0000256" key="1">
    <source>
        <dbReference type="ARBA" id="ARBA00002219"/>
    </source>
</evidence>
<reference evidence="11" key="1">
    <citation type="submission" date="2025-08" db="UniProtKB">
        <authorList>
            <consortium name="RefSeq"/>
        </authorList>
    </citation>
    <scope>IDENTIFICATION</scope>
</reference>
<feature type="chain" id="PRO_5046609904" evidence="8">
    <location>
        <begin position="21"/>
        <end position="262"/>
    </location>
</feature>
<dbReference type="PANTHER" id="PTHR45713:SF6">
    <property type="entry name" value="F5_8 TYPE C DOMAIN-CONTAINING PROTEIN"/>
    <property type="match status" value="1"/>
</dbReference>
<dbReference type="Gene3D" id="2.60.120.260">
    <property type="entry name" value="Galactose-binding domain-like"/>
    <property type="match status" value="1"/>
</dbReference>
<dbReference type="PANTHER" id="PTHR45713">
    <property type="entry name" value="FTP DOMAIN-CONTAINING PROTEIN"/>
    <property type="match status" value="1"/>
</dbReference>
<keyword evidence="6" id="KW-0106">Calcium</keyword>
<evidence type="ECO:0000256" key="5">
    <source>
        <dbReference type="ARBA" id="ARBA00022734"/>
    </source>
</evidence>
<dbReference type="RefSeq" id="XP_065668263.1">
    <property type="nucleotide sequence ID" value="XM_065812191.1"/>
</dbReference>
<evidence type="ECO:0000256" key="8">
    <source>
        <dbReference type="SAM" id="SignalP"/>
    </source>
</evidence>
<keyword evidence="7" id="KW-1015">Disulfide bond</keyword>
<dbReference type="InterPro" id="IPR008979">
    <property type="entry name" value="Galactose-bd-like_sf"/>
</dbReference>
<dbReference type="GeneID" id="101239793"/>
<gene>
    <name evidence="11" type="primary">LOC101239793</name>
</gene>
<dbReference type="Proteomes" id="UP001652625">
    <property type="component" value="Chromosome 12"/>
</dbReference>
<evidence type="ECO:0000256" key="3">
    <source>
        <dbReference type="ARBA" id="ARBA00011233"/>
    </source>
</evidence>
<dbReference type="SUPFAM" id="SSF49785">
    <property type="entry name" value="Galactose-binding domain-like"/>
    <property type="match status" value="1"/>
</dbReference>
<keyword evidence="4" id="KW-0479">Metal-binding</keyword>
<comment type="similarity">
    <text evidence="2">Belongs to the fucolectin family.</text>
</comment>
<evidence type="ECO:0000256" key="6">
    <source>
        <dbReference type="ARBA" id="ARBA00022837"/>
    </source>
</evidence>
<keyword evidence="8" id="KW-0732">Signal</keyword>
<protein>
    <submittedName>
        <fullName evidence="11">Uncharacterized protein LOC101239793 isoform X2</fullName>
    </submittedName>
</protein>
<dbReference type="InterPro" id="IPR051941">
    <property type="entry name" value="BG_Antigen-Binding_Lectin"/>
</dbReference>
<keyword evidence="10" id="KW-1185">Reference proteome</keyword>
<dbReference type="SMART" id="SM00607">
    <property type="entry name" value="FTP"/>
    <property type="match status" value="1"/>
</dbReference>
<sequence>MILFLHVCFFIVGHSKVTYADSVSAIFNQIYLNAYNNVSNILPTIENVSMFNCIHRCIATKLCKSVNYDLSKSICELISPTPPQIQIRQGWQFISSNYTTSFSMSLPKMPQLRTTKIIPRTTSLVTTTLPTTVGIPFVEQSSTYKDNFTYASRAIDGLFANNDIDLCAVTAESFSPWWKLTLPEENIIHSVKVVTIESIETKRLGGFKLKIGDAREKYILCGHLTGVPSRTLVCNVRGKYVFIGDKKAVDKLILCEVEVTEL</sequence>
<name>A0ABM4D202_HYDVU</name>
<evidence type="ECO:0000313" key="11">
    <source>
        <dbReference type="RefSeq" id="XP_065668263.1"/>
    </source>
</evidence>
<evidence type="ECO:0000259" key="9">
    <source>
        <dbReference type="SMART" id="SM00607"/>
    </source>
</evidence>
<dbReference type="InterPro" id="IPR006585">
    <property type="entry name" value="FTP1"/>
</dbReference>
<feature type="domain" description="Fucolectin tachylectin-4 pentraxin-1" evidence="9">
    <location>
        <begin position="138"/>
        <end position="261"/>
    </location>
</feature>
<comment type="function">
    <text evidence="1">Acts as a defensive agent. Recognizes blood group fucosylated oligosaccharides including A, B, H and Lewis B-type antigens. Does not recognize Lewis A antigen and has low affinity for monovalent haptens.</text>
</comment>
<accession>A0ABM4D202</accession>
<organism evidence="10 11">
    <name type="scientific">Hydra vulgaris</name>
    <name type="common">Hydra</name>
    <name type="synonym">Hydra attenuata</name>
    <dbReference type="NCBI Taxonomy" id="6087"/>
    <lineage>
        <taxon>Eukaryota</taxon>
        <taxon>Metazoa</taxon>
        <taxon>Cnidaria</taxon>
        <taxon>Hydrozoa</taxon>
        <taxon>Hydroidolina</taxon>
        <taxon>Anthoathecata</taxon>
        <taxon>Aplanulata</taxon>
        <taxon>Hydridae</taxon>
        <taxon>Hydra</taxon>
    </lineage>
</organism>
<evidence type="ECO:0000256" key="2">
    <source>
        <dbReference type="ARBA" id="ARBA00010147"/>
    </source>
</evidence>
<proteinExistence type="inferred from homology"/>
<evidence type="ECO:0000256" key="7">
    <source>
        <dbReference type="ARBA" id="ARBA00023157"/>
    </source>
</evidence>
<dbReference type="Pfam" id="PF00024">
    <property type="entry name" value="PAN_1"/>
    <property type="match status" value="1"/>
</dbReference>
<evidence type="ECO:0000256" key="4">
    <source>
        <dbReference type="ARBA" id="ARBA00022723"/>
    </source>
</evidence>
<evidence type="ECO:0000313" key="10">
    <source>
        <dbReference type="Proteomes" id="UP001652625"/>
    </source>
</evidence>
<feature type="signal peptide" evidence="8">
    <location>
        <begin position="1"/>
        <end position="20"/>
    </location>
</feature>
<keyword evidence="5" id="KW-0430">Lectin</keyword>
<comment type="subunit">
    <text evidence="3">Homotrimer.</text>
</comment>
<dbReference type="InterPro" id="IPR003609">
    <property type="entry name" value="Pan_app"/>
</dbReference>